<dbReference type="InterPro" id="IPR014746">
    <property type="entry name" value="Gln_synth/guanido_kin_cat_dom"/>
</dbReference>
<dbReference type="RefSeq" id="WP_282762006.1">
    <property type="nucleotide sequence ID" value="NZ_JASCTH010000013.1"/>
</dbReference>
<dbReference type="PANTHER" id="PTHR36510:SF3">
    <property type="entry name" value="CONSERVED PROTEIN"/>
    <property type="match status" value="1"/>
</dbReference>
<dbReference type="SUPFAM" id="SSF55931">
    <property type="entry name" value="Glutamine synthetase/guanido kinase"/>
    <property type="match status" value="1"/>
</dbReference>
<evidence type="ECO:0000313" key="3">
    <source>
        <dbReference type="Proteomes" id="UP001241758"/>
    </source>
</evidence>
<protein>
    <submittedName>
        <fullName evidence="2">Glutamate--cysteine ligase</fullName>
    </submittedName>
</protein>
<name>A0ABT6WN84_9ACTN</name>
<dbReference type="PANTHER" id="PTHR36510">
    <property type="entry name" value="GLUTAMATE--CYSTEINE LIGASE 2-RELATED"/>
    <property type="match status" value="1"/>
</dbReference>
<proteinExistence type="predicted"/>
<comment type="caution">
    <text evidence="2">The sequence shown here is derived from an EMBL/GenBank/DDBJ whole genome shotgun (WGS) entry which is preliminary data.</text>
</comment>
<reference evidence="2 3" key="1">
    <citation type="submission" date="2023-05" db="EMBL/GenBank/DDBJ databases">
        <title>Actinoplanes sp. NEAU-A12 genome sequencing.</title>
        <authorList>
            <person name="Wang Z.-S."/>
        </authorList>
    </citation>
    <scope>NUCLEOTIDE SEQUENCE [LARGE SCALE GENOMIC DNA]</scope>
    <source>
        <strain evidence="2 3">NEAU-A12</strain>
    </source>
</reference>
<dbReference type="GO" id="GO:0016874">
    <property type="term" value="F:ligase activity"/>
    <property type="evidence" value="ECO:0007669"/>
    <property type="project" value="UniProtKB-KW"/>
</dbReference>
<dbReference type="Proteomes" id="UP001241758">
    <property type="component" value="Unassembled WGS sequence"/>
</dbReference>
<evidence type="ECO:0000313" key="2">
    <source>
        <dbReference type="EMBL" id="MDI6101174.1"/>
    </source>
</evidence>
<sequence length="495" mass="56282">MGEKVDQTNFTREDRTRYRQKIRRSLDVFATMLREARFEFERPLTGMEIELNLIDDHADPAMRNAEVLGAIADPDFQTELGQFNIEINLPPRRLAGDDFAELERGLRASLNQAERRARAAGAHMVTIGILPTLRREHLTGEALTVNPRYQLLNEQIFAARGEDLDIRIDGVDRLAVTTDTIAPEAACTSTQFHLQVSPAQFAAYWNASQITAGIQVALGANSPLLFGRELWRETRIPLFEQATDTRSEEIRAQGVRPRVWFGERWITSVFDLFEENVRYFPALLPICDMHDPAEILERGEIPELSELRLHNGTVYRWNRPIYAVVNGRPHLRVENRVMPAGPTVADTIANAAFYYGLARTIAEAERPLWTQMSFKAAEENFHNCARHGIDATVFWPGHGTLPVTELVLRWLLPQAAAGLDLWGVSPAQRDRLLGIIEQRCLRHRNGASWQVETLHGLEAQGHDRQRALHEMLRRYLPLMHENIPVHEWPGGKKAG</sequence>
<dbReference type="Pfam" id="PF04107">
    <property type="entry name" value="GCS2"/>
    <property type="match status" value="1"/>
</dbReference>
<keyword evidence="3" id="KW-1185">Reference proteome</keyword>
<gene>
    <name evidence="2" type="ORF">QLQ12_21395</name>
</gene>
<comment type="catalytic activity">
    <reaction evidence="1">
        <text>L-cysteine + L-glutamate + ATP = gamma-L-glutamyl-L-cysteine + ADP + phosphate + H(+)</text>
        <dbReference type="Rhea" id="RHEA:13285"/>
        <dbReference type="ChEBI" id="CHEBI:15378"/>
        <dbReference type="ChEBI" id="CHEBI:29985"/>
        <dbReference type="ChEBI" id="CHEBI:30616"/>
        <dbReference type="ChEBI" id="CHEBI:35235"/>
        <dbReference type="ChEBI" id="CHEBI:43474"/>
        <dbReference type="ChEBI" id="CHEBI:58173"/>
        <dbReference type="ChEBI" id="CHEBI:456216"/>
        <dbReference type="EC" id="6.3.2.2"/>
    </reaction>
</comment>
<dbReference type="PIRSF" id="PIRSF012666">
    <property type="entry name" value="UCP012666"/>
    <property type="match status" value="1"/>
</dbReference>
<dbReference type="InterPro" id="IPR006336">
    <property type="entry name" value="GCS2"/>
</dbReference>
<keyword evidence="2" id="KW-0436">Ligase</keyword>
<dbReference type="EMBL" id="JASCTH010000013">
    <property type="protein sequence ID" value="MDI6101174.1"/>
    <property type="molecule type" value="Genomic_DNA"/>
</dbReference>
<organism evidence="2 3">
    <name type="scientific">Actinoplanes sandaracinus</name>
    <dbReference type="NCBI Taxonomy" id="3045177"/>
    <lineage>
        <taxon>Bacteria</taxon>
        <taxon>Bacillati</taxon>
        <taxon>Actinomycetota</taxon>
        <taxon>Actinomycetes</taxon>
        <taxon>Micromonosporales</taxon>
        <taxon>Micromonosporaceae</taxon>
        <taxon>Actinoplanes</taxon>
    </lineage>
</organism>
<evidence type="ECO:0000256" key="1">
    <source>
        <dbReference type="ARBA" id="ARBA00048819"/>
    </source>
</evidence>
<dbReference type="Gene3D" id="3.30.590.20">
    <property type="match status" value="1"/>
</dbReference>
<accession>A0ABT6WN84</accession>
<dbReference type="InterPro" id="IPR016602">
    <property type="entry name" value="UCP012666"/>
</dbReference>
<dbReference type="InterPro" id="IPR050141">
    <property type="entry name" value="GCL_type2/YbdK_subfam"/>
</dbReference>